<dbReference type="KEGG" id="lfa:LFA_1121"/>
<dbReference type="CDD" id="cd09209">
    <property type="entry name" value="Lumazine_synthase-I"/>
    <property type="match status" value="1"/>
</dbReference>
<gene>
    <name evidence="8" type="primary">ribE</name>
    <name evidence="7" type="synonym">ribH</name>
    <name evidence="8" type="ORF">LFA_1121</name>
</gene>
<keyword evidence="9" id="KW-1185">Reference proteome</keyword>
<evidence type="ECO:0000256" key="7">
    <source>
        <dbReference type="HAMAP-Rule" id="MF_00178"/>
    </source>
</evidence>
<keyword evidence="5 7" id="KW-0808">Transferase</keyword>
<dbReference type="GO" id="GO:0005829">
    <property type="term" value="C:cytosol"/>
    <property type="evidence" value="ECO:0007669"/>
    <property type="project" value="TreeGrafter"/>
</dbReference>
<evidence type="ECO:0000256" key="3">
    <source>
        <dbReference type="ARBA" id="ARBA00012664"/>
    </source>
</evidence>
<evidence type="ECO:0000313" key="8">
    <source>
        <dbReference type="EMBL" id="CEG56555.1"/>
    </source>
</evidence>
<feature type="binding site" evidence="7">
    <location>
        <begin position="87"/>
        <end position="88"/>
    </location>
    <ligand>
        <name>(2S)-2-hydroxy-3-oxobutyl phosphate</name>
        <dbReference type="ChEBI" id="CHEBI:58830"/>
    </ligand>
</feature>
<dbReference type="HAMAP" id="MF_00178">
    <property type="entry name" value="Lumazine_synth"/>
    <property type="match status" value="1"/>
</dbReference>
<comment type="subunit">
    <text evidence="7">Forms an icosahedral capsid composed of 60 subunits, arranged as a dodecamer of pentamers.</text>
</comment>
<keyword evidence="4 7" id="KW-0686">Riboflavin biosynthesis</keyword>
<feature type="binding site" evidence="7">
    <location>
        <begin position="82"/>
        <end position="84"/>
    </location>
    <ligand>
        <name>5-amino-6-(D-ribitylamino)uracil</name>
        <dbReference type="ChEBI" id="CHEBI:15934"/>
    </ligand>
</feature>
<dbReference type="InterPro" id="IPR036467">
    <property type="entry name" value="LS/RS_sf"/>
</dbReference>
<dbReference type="OrthoDB" id="9809709at2"/>
<dbReference type="SUPFAM" id="SSF52121">
    <property type="entry name" value="Lumazine synthase"/>
    <property type="match status" value="1"/>
</dbReference>
<protein>
    <recommendedName>
        <fullName evidence="3 7">6,7-dimethyl-8-ribityllumazine synthase</fullName>
        <shortName evidence="7">DMRL synthase</shortName>
        <shortName evidence="7">LS</shortName>
        <shortName evidence="7">Lumazine synthase</shortName>
        <ecNumber evidence="3 7">2.5.1.78</ecNumber>
    </recommendedName>
</protein>
<dbReference type="InterPro" id="IPR002180">
    <property type="entry name" value="LS/RS"/>
</dbReference>
<dbReference type="Gene3D" id="3.40.50.960">
    <property type="entry name" value="Lumazine/riboflavin synthase"/>
    <property type="match status" value="1"/>
</dbReference>
<dbReference type="UniPathway" id="UPA00275">
    <property type="reaction ID" value="UER00404"/>
</dbReference>
<evidence type="ECO:0000313" key="9">
    <source>
        <dbReference type="Proteomes" id="UP000032430"/>
    </source>
</evidence>
<feature type="binding site" evidence="7">
    <location>
        <begin position="58"/>
        <end position="60"/>
    </location>
    <ligand>
        <name>5-amino-6-(D-ribitylamino)uracil</name>
        <dbReference type="ChEBI" id="CHEBI:15934"/>
    </ligand>
</feature>
<comment type="function">
    <text evidence="7">Catalyzes the formation of 6,7-dimethyl-8-ribityllumazine by condensation of 5-amino-6-(D-ribitylamino)uracil with 3,4-dihydroxy-2-butanone 4-phosphate. This is the penultimate step in the biosynthesis of riboflavin.</text>
</comment>
<dbReference type="EMBL" id="LN614827">
    <property type="protein sequence ID" value="CEG56555.1"/>
    <property type="molecule type" value="Genomic_DNA"/>
</dbReference>
<name>A0A098G4Y7_9GAMM</name>
<evidence type="ECO:0000256" key="6">
    <source>
        <dbReference type="ARBA" id="ARBA00048785"/>
    </source>
</evidence>
<dbReference type="Pfam" id="PF00885">
    <property type="entry name" value="DMRL_synthase"/>
    <property type="match status" value="1"/>
</dbReference>
<evidence type="ECO:0000256" key="1">
    <source>
        <dbReference type="ARBA" id="ARBA00004917"/>
    </source>
</evidence>
<dbReference type="InterPro" id="IPR034964">
    <property type="entry name" value="LS"/>
</dbReference>
<dbReference type="NCBIfam" id="TIGR00114">
    <property type="entry name" value="lumazine-synth"/>
    <property type="match status" value="1"/>
</dbReference>
<dbReference type="PANTHER" id="PTHR21058:SF0">
    <property type="entry name" value="6,7-DIMETHYL-8-RIBITYLLUMAZINE SYNTHASE"/>
    <property type="match status" value="1"/>
</dbReference>
<organism evidence="8 9">
    <name type="scientific">Legionella fallonii LLAP-10</name>
    <dbReference type="NCBI Taxonomy" id="1212491"/>
    <lineage>
        <taxon>Bacteria</taxon>
        <taxon>Pseudomonadati</taxon>
        <taxon>Pseudomonadota</taxon>
        <taxon>Gammaproteobacteria</taxon>
        <taxon>Legionellales</taxon>
        <taxon>Legionellaceae</taxon>
        <taxon>Legionella</taxon>
    </lineage>
</organism>
<sequence>MKEIKAVVTESNNTFPIALVVSTFNRSITNALKEGALSRLAELGFNANDITLVEVPGAVEIPFVVQLLAKKGLVHSIIALGAVIRGETSHYDYVCEQVSQGCQRVMLDFNIPVIFGVLTTEDEEQAWDRLGGKHGHKGRDMADCAVMMHSIQQQLR</sequence>
<reference evidence="9" key="1">
    <citation type="submission" date="2014-09" db="EMBL/GenBank/DDBJ databases">
        <authorList>
            <person name="Gomez-Valero L."/>
        </authorList>
    </citation>
    <scope>NUCLEOTIDE SEQUENCE [LARGE SCALE GENOMIC DNA]</scope>
    <source>
        <strain evidence="9">ATCC700992</strain>
    </source>
</reference>
<comment type="pathway">
    <text evidence="1 7">Cofactor biosynthesis; riboflavin biosynthesis; riboflavin from 2-hydroxy-3-oxobutyl phosphate and 5-amino-6-(D-ribitylamino)uracil: step 1/2.</text>
</comment>
<feature type="binding site" evidence="7">
    <location>
        <position position="115"/>
    </location>
    <ligand>
        <name>5-amino-6-(D-ribitylamino)uracil</name>
        <dbReference type="ChEBI" id="CHEBI:15934"/>
    </ligand>
</feature>
<feature type="binding site" evidence="7">
    <location>
        <position position="24"/>
    </location>
    <ligand>
        <name>5-amino-6-(D-ribitylamino)uracil</name>
        <dbReference type="ChEBI" id="CHEBI:15934"/>
    </ligand>
</feature>
<dbReference type="Proteomes" id="UP000032430">
    <property type="component" value="Chromosome I"/>
</dbReference>
<feature type="binding site" evidence="7">
    <location>
        <position position="129"/>
    </location>
    <ligand>
        <name>(2S)-2-hydroxy-3-oxobutyl phosphate</name>
        <dbReference type="ChEBI" id="CHEBI:58830"/>
    </ligand>
</feature>
<feature type="active site" description="Proton donor" evidence="7">
    <location>
        <position position="90"/>
    </location>
</feature>
<dbReference type="EC" id="2.5.1.78" evidence="3 7"/>
<dbReference type="RefSeq" id="WP_045095199.1">
    <property type="nucleotide sequence ID" value="NZ_LN614827.1"/>
</dbReference>
<evidence type="ECO:0000256" key="5">
    <source>
        <dbReference type="ARBA" id="ARBA00022679"/>
    </source>
</evidence>
<dbReference type="AlphaFoldDB" id="A0A098G4Y7"/>
<accession>A0A098G4Y7</accession>
<dbReference type="HOGENOM" id="CLU_089358_1_1_6"/>
<dbReference type="GO" id="GO:0009349">
    <property type="term" value="C:riboflavin synthase complex"/>
    <property type="evidence" value="ECO:0007669"/>
    <property type="project" value="UniProtKB-UniRule"/>
</dbReference>
<comment type="similarity">
    <text evidence="2 7">Belongs to the DMRL synthase family.</text>
</comment>
<proteinExistence type="inferred from homology"/>
<dbReference type="PANTHER" id="PTHR21058">
    <property type="entry name" value="6,7-DIMETHYL-8-RIBITYLLUMAZINE SYNTHASE DMRL SYNTHASE LUMAZINE SYNTHASE"/>
    <property type="match status" value="1"/>
</dbReference>
<dbReference type="GO" id="GO:0009231">
    <property type="term" value="P:riboflavin biosynthetic process"/>
    <property type="evidence" value="ECO:0007669"/>
    <property type="project" value="UniProtKB-UniRule"/>
</dbReference>
<dbReference type="GO" id="GO:0000906">
    <property type="term" value="F:6,7-dimethyl-8-ribityllumazine synthase activity"/>
    <property type="evidence" value="ECO:0007669"/>
    <property type="project" value="UniProtKB-UniRule"/>
</dbReference>
<evidence type="ECO:0000256" key="2">
    <source>
        <dbReference type="ARBA" id="ARBA00007424"/>
    </source>
</evidence>
<dbReference type="STRING" id="1212491.LFA_1121"/>
<evidence type="ECO:0000256" key="4">
    <source>
        <dbReference type="ARBA" id="ARBA00022619"/>
    </source>
</evidence>
<comment type="catalytic activity">
    <reaction evidence="6 7">
        <text>(2S)-2-hydroxy-3-oxobutyl phosphate + 5-amino-6-(D-ribitylamino)uracil = 6,7-dimethyl-8-(1-D-ribityl)lumazine + phosphate + 2 H2O + H(+)</text>
        <dbReference type="Rhea" id="RHEA:26152"/>
        <dbReference type="ChEBI" id="CHEBI:15377"/>
        <dbReference type="ChEBI" id="CHEBI:15378"/>
        <dbReference type="ChEBI" id="CHEBI:15934"/>
        <dbReference type="ChEBI" id="CHEBI:43474"/>
        <dbReference type="ChEBI" id="CHEBI:58201"/>
        <dbReference type="ChEBI" id="CHEBI:58830"/>
        <dbReference type="EC" id="2.5.1.78"/>
    </reaction>
</comment>